<evidence type="ECO:0000256" key="1">
    <source>
        <dbReference type="ARBA" id="ARBA00004613"/>
    </source>
</evidence>
<dbReference type="Proteomes" id="UP000035880">
    <property type="component" value="Chromosome 2R"/>
</dbReference>
<gene>
    <name evidence="4" type="primary">Dsim\Obp50a</name>
    <name evidence="4" type="ORF">Dsimw501_GD25686</name>
</gene>
<dbReference type="InterPro" id="IPR052295">
    <property type="entry name" value="Odorant-binding_protein"/>
</dbReference>
<dbReference type="PANTHER" id="PTHR21066:SF15">
    <property type="entry name" value="GH25962P-RELATED"/>
    <property type="match status" value="1"/>
</dbReference>
<dbReference type="EMBL" id="CM002911">
    <property type="protein sequence ID" value="KMY93756.1"/>
    <property type="molecule type" value="Genomic_DNA"/>
</dbReference>
<evidence type="ECO:0000256" key="3">
    <source>
        <dbReference type="ARBA" id="ARBA00022525"/>
    </source>
</evidence>
<dbReference type="AlphaFoldDB" id="A0A0J9RCR3"/>
<sequence>MNLDHSAVEALVMRTGRILVALIFLGLIVPFRAAKCKAAPKSVQNVHVCCSAPLPNWGVFNRECHKSAIQASVSINRISKSQVNLANFHIKCRLDCIFNASSVLQGNRLIQAKVRPMLERAFSSEPTIDVYESNFARCSSVVRTKYQDLSPLSRQSDACDRHALFYSLCAYARLIFTCPEKMWQRNNRMCQEAKAYAKKCPWPALKMFMRNT</sequence>
<keyword evidence="3" id="KW-0964">Secreted</keyword>
<name>A0A0J9RCR3_DROSI</name>
<comment type="subcellular location">
    <subcellularLocation>
        <location evidence="1">Secreted</location>
    </subcellularLocation>
</comment>
<protein>
    <submittedName>
        <fullName evidence="4">Odorant-binding protein 50a, isoform B</fullName>
    </submittedName>
</protein>
<dbReference type="Bgee" id="FBgn0196971">
    <property type="expression patterns" value="Expressed in male reproductive system and 2 other cell types or tissues"/>
</dbReference>
<proteinExistence type="inferred from homology"/>
<evidence type="ECO:0000256" key="2">
    <source>
        <dbReference type="ARBA" id="ARBA00008098"/>
    </source>
</evidence>
<dbReference type="GO" id="GO:0005576">
    <property type="term" value="C:extracellular region"/>
    <property type="evidence" value="ECO:0007669"/>
    <property type="project" value="UniProtKB-SubCell"/>
</dbReference>
<dbReference type="PANTHER" id="PTHR21066">
    <property type="entry name" value="ODORANT-BINDING PROTEIN 59A-RELATED"/>
    <property type="match status" value="1"/>
</dbReference>
<dbReference type="FunFam" id="1.10.238.270:FF:000007">
    <property type="entry name" value="Odorant-binding protein 50a, isoform B"/>
    <property type="match status" value="1"/>
</dbReference>
<organism evidence="4">
    <name type="scientific">Drosophila simulans</name>
    <name type="common">Fruit fly</name>
    <dbReference type="NCBI Taxonomy" id="7240"/>
    <lineage>
        <taxon>Eukaryota</taxon>
        <taxon>Metazoa</taxon>
        <taxon>Ecdysozoa</taxon>
        <taxon>Arthropoda</taxon>
        <taxon>Hexapoda</taxon>
        <taxon>Insecta</taxon>
        <taxon>Pterygota</taxon>
        <taxon>Neoptera</taxon>
        <taxon>Endopterygota</taxon>
        <taxon>Diptera</taxon>
        <taxon>Brachycera</taxon>
        <taxon>Muscomorpha</taxon>
        <taxon>Ephydroidea</taxon>
        <taxon>Drosophilidae</taxon>
        <taxon>Drosophila</taxon>
        <taxon>Sophophora</taxon>
    </lineage>
</organism>
<dbReference type="OrthoDB" id="7981928at2759"/>
<comment type="similarity">
    <text evidence="2">Belongs to the PBP/GOBP family.</text>
</comment>
<reference evidence="4" key="2">
    <citation type="submission" date="2014-06" db="EMBL/GenBank/DDBJ databases">
        <authorList>
            <person name="Hu T."/>
            <person name="Eisen M.B."/>
            <person name="Thornton K.R."/>
            <person name="Andolfatto P."/>
        </authorList>
    </citation>
    <scope>NUCLEOTIDE SEQUENCE</scope>
    <source>
        <strain evidence="4">W501</strain>
    </source>
</reference>
<evidence type="ECO:0000313" key="4">
    <source>
        <dbReference type="EMBL" id="KMY93756.1"/>
    </source>
</evidence>
<accession>A0A0J9RCR3</accession>
<reference evidence="4" key="3">
    <citation type="submission" date="2015-04" db="EMBL/GenBank/DDBJ databases">
        <authorList>
            <consortium name="FlyBase"/>
        </authorList>
    </citation>
    <scope>NUCLEOTIDE SEQUENCE</scope>
    <source>
        <strain evidence="4">W501</strain>
    </source>
</reference>
<dbReference type="Gene3D" id="1.10.238.270">
    <property type="match status" value="1"/>
</dbReference>
<reference evidence="4" key="1">
    <citation type="journal article" date="2013" name="Genome Res.">
        <title>A second-generation assembly of the Drosophila simulans genome provides new insights into patterns of lineage-specific divergence.</title>
        <authorList>
            <person name="Hu T.T."/>
            <person name="Eisen M.B."/>
            <person name="Thornton K.R."/>
            <person name="Andolfatto P."/>
        </authorList>
    </citation>
    <scope>NUCLEOTIDE SEQUENCE [LARGE SCALE GENOMIC DNA]</scope>
    <source>
        <strain evidence="4">W501</strain>
    </source>
</reference>